<dbReference type="SUPFAM" id="SSF109998">
    <property type="entry name" value="Triger factor/SurA peptide-binding domain-like"/>
    <property type="match status" value="1"/>
</dbReference>
<feature type="chain" id="PRO_5022275953" description="Chaperone SurA" evidence="7">
    <location>
        <begin position="29"/>
        <end position="441"/>
    </location>
</feature>
<evidence type="ECO:0000256" key="2">
    <source>
        <dbReference type="ARBA" id="ARBA00022737"/>
    </source>
</evidence>
<dbReference type="RefSeq" id="WP_143904179.1">
    <property type="nucleotide sequence ID" value="NZ_VJOL01000065.1"/>
</dbReference>
<dbReference type="Gene3D" id="1.10.4030.10">
    <property type="entry name" value="Porin chaperone SurA, peptide-binding domain"/>
    <property type="match status" value="1"/>
</dbReference>
<dbReference type="Pfam" id="PF09312">
    <property type="entry name" value="SurA_N"/>
    <property type="match status" value="1"/>
</dbReference>
<dbReference type="PROSITE" id="PS50198">
    <property type="entry name" value="PPIC_PPIASE_2"/>
    <property type="match status" value="2"/>
</dbReference>
<comment type="subcellular location">
    <subcellularLocation>
        <location evidence="7">Periplasm</location>
    </subcellularLocation>
    <text evidence="7">Is capable of associating with the outer membrane.</text>
</comment>
<comment type="function">
    <text evidence="7">Chaperone involved in the correct folding and assembly of outer membrane proteins. Recognizes specific patterns of aromatic residues and the orientation of their side chains, which are found more frequently in integral outer membrane proteins. May act in both early periplasmic and late outer membrane-associated steps of protein maturation.</text>
</comment>
<dbReference type="InterPro" id="IPR050280">
    <property type="entry name" value="OMP_Chaperone_SurA"/>
</dbReference>
<keyword evidence="1 7" id="KW-0732">Signal</keyword>
<dbReference type="InterPro" id="IPR046357">
    <property type="entry name" value="PPIase_dom_sf"/>
</dbReference>
<evidence type="ECO:0000259" key="8">
    <source>
        <dbReference type="PROSITE" id="PS50198"/>
    </source>
</evidence>
<evidence type="ECO:0000256" key="7">
    <source>
        <dbReference type="HAMAP-Rule" id="MF_01183"/>
    </source>
</evidence>
<dbReference type="InterPro" id="IPR015391">
    <property type="entry name" value="SurA_N"/>
</dbReference>
<dbReference type="AlphaFoldDB" id="A0A554WWX1"/>
<dbReference type="GO" id="GO:0003755">
    <property type="term" value="F:peptidyl-prolyl cis-trans isomerase activity"/>
    <property type="evidence" value="ECO:0007669"/>
    <property type="project" value="UniProtKB-UniRule"/>
</dbReference>
<keyword evidence="6 7" id="KW-0413">Isomerase</keyword>
<evidence type="ECO:0000313" key="9">
    <source>
        <dbReference type="EMBL" id="TSE28068.1"/>
    </source>
</evidence>
<dbReference type="InterPro" id="IPR023034">
    <property type="entry name" value="PPIase_SurA"/>
</dbReference>
<comment type="caution">
    <text evidence="9">The sequence shown here is derived from an EMBL/GenBank/DDBJ whole genome shotgun (WGS) entry which is preliminary data.</text>
</comment>
<gene>
    <name evidence="9" type="primary">surA_1</name>
    <name evidence="7" type="synonym">surA</name>
    <name evidence="9" type="ORF">Tther_02377</name>
</gene>
<dbReference type="PANTHER" id="PTHR47637:SF1">
    <property type="entry name" value="CHAPERONE SURA"/>
    <property type="match status" value="1"/>
</dbReference>
<keyword evidence="3 7" id="KW-0574">Periplasm</keyword>
<dbReference type="InterPro" id="IPR027304">
    <property type="entry name" value="Trigger_fact/SurA_dom_sf"/>
</dbReference>
<protein>
    <recommendedName>
        <fullName evidence="7">Chaperone SurA</fullName>
    </recommendedName>
    <alternativeName>
        <fullName evidence="7">Peptidyl-prolyl cis-trans isomerase SurA</fullName>
        <shortName evidence="7">PPIase SurA</shortName>
        <ecNumber evidence="7">5.2.1.8</ecNumber>
    </alternativeName>
    <alternativeName>
        <fullName evidence="7">Rotamase SurA</fullName>
    </alternativeName>
</protein>
<dbReference type="GO" id="GO:0030288">
    <property type="term" value="C:outer membrane-bounded periplasmic space"/>
    <property type="evidence" value="ECO:0007669"/>
    <property type="project" value="InterPro"/>
</dbReference>
<feature type="domain" description="PpiC" evidence="8">
    <location>
        <begin position="182"/>
        <end position="283"/>
    </location>
</feature>
<keyword evidence="10" id="KW-1185">Reference proteome</keyword>
<dbReference type="EMBL" id="VJOL01000065">
    <property type="protein sequence ID" value="TSE28068.1"/>
    <property type="molecule type" value="Genomic_DNA"/>
</dbReference>
<evidence type="ECO:0000256" key="4">
    <source>
        <dbReference type="ARBA" id="ARBA00023110"/>
    </source>
</evidence>
<evidence type="ECO:0000256" key="5">
    <source>
        <dbReference type="ARBA" id="ARBA00023186"/>
    </source>
</evidence>
<comment type="catalytic activity">
    <reaction evidence="7">
        <text>[protein]-peptidylproline (omega=180) = [protein]-peptidylproline (omega=0)</text>
        <dbReference type="Rhea" id="RHEA:16237"/>
        <dbReference type="Rhea" id="RHEA-COMP:10747"/>
        <dbReference type="Rhea" id="RHEA-COMP:10748"/>
        <dbReference type="ChEBI" id="CHEBI:83833"/>
        <dbReference type="ChEBI" id="CHEBI:83834"/>
        <dbReference type="EC" id="5.2.1.8"/>
    </reaction>
</comment>
<feature type="domain" description="PpiC" evidence="8">
    <location>
        <begin position="294"/>
        <end position="393"/>
    </location>
</feature>
<proteinExistence type="inferred from homology"/>
<sequence precursor="true">MNDPTPIARAAACLLGAVLLIAPAGGWAQPTAAAATATADYIVALVNGEPITASEVRARLARLELPANAPAAERAALPRQVLERLIDEKMLLQWAAESGIRIDDAAVDAAEAEVARRNGLSVEQLRQRLPEAGLTLAAFRANVRNELTLQRLREREEARVKVTEAEIDAYLRTHQDSTDPARTALELAQVLIPLPDNASAEQVARARAIAEDVARRARAGEDFAALAQRLSAAPEAASGGRLGLRSADRYPALFWDAVRDARRGDIVGPLRSGAGFHVLQVLTKRHLDLPEPTVTQTRVRHILLRASDEAAQRAAAARLQALRARIVAGQTTFDAAAREVSEDGSAREGGALGWATPGLFVPEFEQAMDALAPGQISAPVPTRFGVHLIEVQERREVERSPRELREAVRALLRQQKAEDAFAEQVRELRGRAYVEYREPPQ</sequence>
<name>A0A554WWX1_9BURK</name>
<dbReference type="SUPFAM" id="SSF54534">
    <property type="entry name" value="FKBP-like"/>
    <property type="match status" value="2"/>
</dbReference>
<organism evidence="9 10">
    <name type="scientific">Tepidimonas thermarum</name>
    <dbReference type="NCBI Taxonomy" id="335431"/>
    <lineage>
        <taxon>Bacteria</taxon>
        <taxon>Pseudomonadati</taxon>
        <taxon>Pseudomonadota</taxon>
        <taxon>Betaproteobacteria</taxon>
        <taxon>Burkholderiales</taxon>
        <taxon>Tepidimonas</taxon>
    </lineage>
</organism>
<dbReference type="OrthoDB" id="14196at2"/>
<dbReference type="PROSITE" id="PS01096">
    <property type="entry name" value="PPIC_PPIASE_1"/>
    <property type="match status" value="1"/>
</dbReference>
<keyword evidence="4 7" id="KW-0697">Rotamase</keyword>
<keyword evidence="5 7" id="KW-0143">Chaperone</keyword>
<dbReference type="Proteomes" id="UP000318542">
    <property type="component" value="Unassembled WGS sequence"/>
</dbReference>
<dbReference type="PANTHER" id="PTHR47637">
    <property type="entry name" value="CHAPERONE SURA"/>
    <property type="match status" value="1"/>
</dbReference>
<feature type="signal peptide" evidence="7">
    <location>
        <begin position="1"/>
        <end position="28"/>
    </location>
</feature>
<dbReference type="GO" id="GO:0042277">
    <property type="term" value="F:peptide binding"/>
    <property type="evidence" value="ECO:0007669"/>
    <property type="project" value="InterPro"/>
</dbReference>
<evidence type="ECO:0000256" key="6">
    <source>
        <dbReference type="ARBA" id="ARBA00023235"/>
    </source>
</evidence>
<dbReference type="InterPro" id="IPR000297">
    <property type="entry name" value="PPIase_PpiC"/>
</dbReference>
<dbReference type="InterPro" id="IPR023058">
    <property type="entry name" value="PPIase_PpiC_CS"/>
</dbReference>
<evidence type="ECO:0000256" key="1">
    <source>
        <dbReference type="ARBA" id="ARBA00022729"/>
    </source>
</evidence>
<dbReference type="HAMAP" id="MF_01183">
    <property type="entry name" value="Chaperone_SurA"/>
    <property type="match status" value="1"/>
</dbReference>
<dbReference type="Pfam" id="PF00639">
    <property type="entry name" value="Rotamase"/>
    <property type="match status" value="2"/>
</dbReference>
<accession>A0A554WWX1</accession>
<evidence type="ECO:0000313" key="10">
    <source>
        <dbReference type="Proteomes" id="UP000318542"/>
    </source>
</evidence>
<dbReference type="EC" id="5.2.1.8" evidence="7"/>
<comment type="domain">
    <text evidence="7">The PPIase activity resides only in the second parvulin domain. The N-terminal region and the C-terminal tail are necessary and sufficient for the chaperone activity of SurA. The PPIase activity is dispensable for SurA to function as a chaperone. The N-terminal region and the C-terminal tail are also required for porin recognition.</text>
</comment>
<evidence type="ECO:0000256" key="3">
    <source>
        <dbReference type="ARBA" id="ARBA00022764"/>
    </source>
</evidence>
<dbReference type="GO" id="GO:0006457">
    <property type="term" value="P:protein folding"/>
    <property type="evidence" value="ECO:0007669"/>
    <property type="project" value="UniProtKB-UniRule"/>
</dbReference>
<dbReference type="GO" id="GO:0051082">
    <property type="term" value="F:unfolded protein binding"/>
    <property type="evidence" value="ECO:0007669"/>
    <property type="project" value="UniProtKB-UniRule"/>
</dbReference>
<keyword evidence="2 7" id="KW-0677">Repeat</keyword>
<dbReference type="GO" id="GO:0043165">
    <property type="term" value="P:Gram-negative-bacterium-type cell outer membrane assembly"/>
    <property type="evidence" value="ECO:0007669"/>
    <property type="project" value="InterPro"/>
</dbReference>
<dbReference type="Gene3D" id="3.10.50.40">
    <property type="match status" value="2"/>
</dbReference>
<dbReference type="GO" id="GO:0050821">
    <property type="term" value="P:protein stabilization"/>
    <property type="evidence" value="ECO:0007669"/>
    <property type="project" value="InterPro"/>
</dbReference>
<reference evidence="9 10" key="1">
    <citation type="submission" date="2019-07" db="EMBL/GenBank/DDBJ databases">
        <title>Tepidimonas thermarum AA-1 draft genome.</title>
        <authorList>
            <person name="Da Costa M.S."/>
            <person name="Froufe H.J.C."/>
            <person name="Egas C."/>
            <person name="Albuquerque L."/>
        </authorList>
    </citation>
    <scope>NUCLEOTIDE SEQUENCE [LARGE SCALE GENOMIC DNA]</scope>
    <source>
        <strain evidence="9 10">AA-1</strain>
    </source>
</reference>